<evidence type="ECO:0000313" key="3">
    <source>
        <dbReference type="Proteomes" id="UP001519460"/>
    </source>
</evidence>
<protein>
    <recommendedName>
        <fullName evidence="4">Fucosyltransferase</fullName>
    </recommendedName>
</protein>
<name>A0ABD0LHS2_9CAEN</name>
<dbReference type="AlphaFoldDB" id="A0ABD0LHS2"/>
<reference evidence="2 3" key="1">
    <citation type="journal article" date="2023" name="Sci. Data">
        <title>Genome assembly of the Korean intertidal mud-creeper Batillaria attramentaria.</title>
        <authorList>
            <person name="Patra A.K."/>
            <person name="Ho P.T."/>
            <person name="Jun S."/>
            <person name="Lee S.J."/>
            <person name="Kim Y."/>
            <person name="Won Y.J."/>
        </authorList>
    </citation>
    <scope>NUCLEOTIDE SEQUENCE [LARGE SCALE GENOMIC DNA]</scope>
    <source>
        <strain evidence="2">Wonlab-2016</strain>
    </source>
</reference>
<keyword evidence="1" id="KW-1133">Transmembrane helix</keyword>
<dbReference type="EMBL" id="JACVVK020000048">
    <property type="protein sequence ID" value="KAK7498816.1"/>
    <property type="molecule type" value="Genomic_DNA"/>
</dbReference>
<evidence type="ECO:0000256" key="1">
    <source>
        <dbReference type="SAM" id="Phobius"/>
    </source>
</evidence>
<keyword evidence="1" id="KW-0812">Transmembrane</keyword>
<organism evidence="2 3">
    <name type="scientific">Batillaria attramentaria</name>
    <dbReference type="NCBI Taxonomy" id="370345"/>
    <lineage>
        <taxon>Eukaryota</taxon>
        <taxon>Metazoa</taxon>
        <taxon>Spiralia</taxon>
        <taxon>Lophotrochozoa</taxon>
        <taxon>Mollusca</taxon>
        <taxon>Gastropoda</taxon>
        <taxon>Caenogastropoda</taxon>
        <taxon>Sorbeoconcha</taxon>
        <taxon>Cerithioidea</taxon>
        <taxon>Batillariidae</taxon>
        <taxon>Batillaria</taxon>
    </lineage>
</organism>
<evidence type="ECO:0000313" key="2">
    <source>
        <dbReference type="EMBL" id="KAK7498816.1"/>
    </source>
</evidence>
<keyword evidence="1" id="KW-0472">Membrane</keyword>
<keyword evidence="3" id="KW-1185">Reference proteome</keyword>
<evidence type="ECO:0008006" key="4">
    <source>
        <dbReference type="Google" id="ProtNLM"/>
    </source>
</evidence>
<proteinExistence type="predicted"/>
<gene>
    <name evidence="2" type="ORF">BaRGS_00009908</name>
</gene>
<feature type="transmembrane region" description="Helical" evidence="1">
    <location>
        <begin position="12"/>
        <end position="31"/>
    </location>
</feature>
<comment type="caution">
    <text evidence="2">The sequence shown here is derived from an EMBL/GenBank/DDBJ whole genome shotgun (WGS) entry which is preliminary data.</text>
</comment>
<accession>A0ABD0LHS2</accession>
<dbReference type="Proteomes" id="UP001519460">
    <property type="component" value="Unassembled WGS sequence"/>
</dbReference>
<sequence length="228" mass="26299">MRLSLTCLQRRVGGRVLLLVLYTMTAAILLLQTRPLLTSVFRTFRDATNIPTDAASTVRYALQNRRDNKEDGHDAEHVDKRWFNPPDCSVLDFMSGPDPSARTVYNSSIFCGPEARNKDVFCRMFFSQQFTSSWGLLVIVMPVSECENVGLHEDGDCVRETDDTKVPRIVYYVIFGDYTFKFWNYVSLMASKRHIKPSALYVVGDAHPVGYWWTRVMRDIKGVRFVYR</sequence>